<dbReference type="Proteomes" id="UP000242875">
    <property type="component" value="Unassembled WGS sequence"/>
</dbReference>
<dbReference type="OrthoDB" id="9451547at2759"/>
<accession>A0A261Y878</accession>
<feature type="coiled-coil region" evidence="2">
    <location>
        <begin position="147"/>
        <end position="220"/>
    </location>
</feature>
<organism evidence="4 5">
    <name type="scientific">Bifiguratus adelaidae</name>
    <dbReference type="NCBI Taxonomy" id="1938954"/>
    <lineage>
        <taxon>Eukaryota</taxon>
        <taxon>Fungi</taxon>
        <taxon>Fungi incertae sedis</taxon>
        <taxon>Mucoromycota</taxon>
        <taxon>Mucoromycotina</taxon>
        <taxon>Endogonomycetes</taxon>
        <taxon>Endogonales</taxon>
        <taxon>Endogonales incertae sedis</taxon>
        <taxon>Bifiguratus</taxon>
    </lineage>
</organism>
<comment type="caution">
    <text evidence="4">The sequence shown here is derived from an EMBL/GenBank/DDBJ whole genome shotgun (WGS) entry which is preliminary data.</text>
</comment>
<evidence type="ECO:0000313" key="5">
    <source>
        <dbReference type="Proteomes" id="UP000242875"/>
    </source>
</evidence>
<dbReference type="InterPro" id="IPR051149">
    <property type="entry name" value="Spindly/BICDR_Dynein_Adapter"/>
</dbReference>
<dbReference type="EMBL" id="MVBO01000001">
    <property type="protein sequence ID" value="OZJ06803.1"/>
    <property type="molecule type" value="Genomic_DNA"/>
</dbReference>
<evidence type="ECO:0000256" key="1">
    <source>
        <dbReference type="ARBA" id="ARBA00023054"/>
    </source>
</evidence>
<dbReference type="AlphaFoldDB" id="A0A261Y878"/>
<proteinExistence type="predicted"/>
<keyword evidence="1 2" id="KW-0175">Coiled coil</keyword>
<name>A0A261Y878_9FUNG</name>
<evidence type="ECO:0000256" key="2">
    <source>
        <dbReference type="SAM" id="Coils"/>
    </source>
</evidence>
<reference evidence="4 5" key="1">
    <citation type="journal article" date="2017" name="Mycologia">
        <title>Bifiguratus adelaidae, gen. et sp. nov., a new member of Mucoromycotina in endophytic and soil-dwelling habitats.</title>
        <authorList>
            <person name="Torres-Cruz T.J."/>
            <person name="Billingsley Tobias T.L."/>
            <person name="Almatruk M."/>
            <person name="Hesse C."/>
            <person name="Kuske C.R."/>
            <person name="Desiro A."/>
            <person name="Benucci G.M."/>
            <person name="Bonito G."/>
            <person name="Stajich J.E."/>
            <person name="Dunlap C."/>
            <person name="Arnold A.E."/>
            <person name="Porras-Alfaro A."/>
        </authorList>
    </citation>
    <scope>NUCLEOTIDE SEQUENCE [LARGE SCALE GENOMIC DNA]</scope>
    <source>
        <strain evidence="4 5">AZ0501</strain>
    </source>
</reference>
<keyword evidence="5" id="KW-1185">Reference proteome</keyword>
<dbReference type="PANTHER" id="PTHR32123">
    <property type="entry name" value="BICD FAMILY-LIKE CARGO ADAPTER"/>
    <property type="match status" value="1"/>
</dbReference>
<sequence length="456" mass="51916">MASSTTSRLTDSIPFNLDAVDLDKADNVELRTYIDKIYASLHNKDKDLTLAAEIGKLLLEENTRLKNQLAECGYKVSDETMTPPDSDRDNGDDVSVGSRSRLANSKILKRRSIRSLGQLSVATKDTTLIELMNNAFFGYDKRNDTAYAVLEQQHIELKRNYEIKKQQASEEQQSQQKTIQCLQRELCTLQAELQAATEQIATLEETNERLVKKHQAASSRSRQNDDDVRDYEQELASTTATLQQEIFNLSKDKEACCRENKILQQRLSNCIQELFQAQRASEAVHDLQLKFDRLFESYTVQEQKLVQCQSELERFERISRLLTEQGVSVRTPQTSQFASPLLRPSIHRAFWDGRSTRSEELNVKSTIPPETLTRIMQFLDTLPGTNENDPVTPWSVQHEPGWNGVEAHPTNMKTLPARILARIGRIAAAYLKWCQLIIVLLTAFALSLWEGPALLI</sequence>
<gene>
    <name evidence="4" type="ORF">BZG36_00106</name>
</gene>
<evidence type="ECO:0000313" key="4">
    <source>
        <dbReference type="EMBL" id="OZJ06803.1"/>
    </source>
</evidence>
<protein>
    <submittedName>
        <fullName evidence="4">Uncharacterized protein</fullName>
    </submittedName>
</protein>
<dbReference type="PANTHER" id="PTHR32123:SF9">
    <property type="entry name" value="PROTEIN SPINDLY"/>
    <property type="match status" value="1"/>
</dbReference>
<feature type="region of interest" description="Disordered" evidence="3">
    <location>
        <begin position="76"/>
        <end position="97"/>
    </location>
</feature>
<evidence type="ECO:0000256" key="3">
    <source>
        <dbReference type="SAM" id="MobiDB-lite"/>
    </source>
</evidence>